<proteinExistence type="predicted"/>
<evidence type="ECO:0000313" key="2">
    <source>
        <dbReference type="WBParaSite" id="PgR104_g006_t03"/>
    </source>
</evidence>
<protein>
    <submittedName>
        <fullName evidence="2">Glycosyltransferase family 92 protein</fullName>
    </submittedName>
</protein>
<dbReference type="AlphaFoldDB" id="A0A915C9H7"/>
<keyword evidence="1" id="KW-1185">Reference proteome</keyword>
<evidence type="ECO:0000313" key="1">
    <source>
        <dbReference type="Proteomes" id="UP000887569"/>
    </source>
</evidence>
<organism evidence="1 2">
    <name type="scientific">Parascaris univalens</name>
    <name type="common">Nematode worm</name>
    <dbReference type="NCBI Taxonomy" id="6257"/>
    <lineage>
        <taxon>Eukaryota</taxon>
        <taxon>Metazoa</taxon>
        <taxon>Ecdysozoa</taxon>
        <taxon>Nematoda</taxon>
        <taxon>Chromadorea</taxon>
        <taxon>Rhabditida</taxon>
        <taxon>Spirurina</taxon>
        <taxon>Ascaridomorpha</taxon>
        <taxon>Ascaridoidea</taxon>
        <taxon>Ascarididae</taxon>
        <taxon>Parascaris</taxon>
    </lineage>
</organism>
<sequence>MNFAGYSQQDWLMKNYGIEKENKRTKTMDILLHIGHHHYGVPSAQIYRCINDYAEFPVTSRKMPIFSLINLFSPSN</sequence>
<dbReference type="WBParaSite" id="PgR104_g006_t03">
    <property type="protein sequence ID" value="PgR104_g006_t03"/>
    <property type="gene ID" value="PgR104_g006"/>
</dbReference>
<accession>A0A915C9H7</accession>
<name>A0A915C9H7_PARUN</name>
<dbReference type="Proteomes" id="UP000887569">
    <property type="component" value="Unplaced"/>
</dbReference>
<reference evidence="2" key="1">
    <citation type="submission" date="2022-11" db="UniProtKB">
        <authorList>
            <consortium name="WormBaseParasite"/>
        </authorList>
    </citation>
    <scope>IDENTIFICATION</scope>
</reference>